<evidence type="ECO:0000256" key="3">
    <source>
        <dbReference type="ARBA" id="ARBA00006179"/>
    </source>
</evidence>
<dbReference type="PANTHER" id="PTHR10762">
    <property type="entry name" value="DIPHTHAMIDE BIOSYNTHESIS PROTEIN"/>
    <property type="match status" value="1"/>
</dbReference>
<name>D8U2U4_VOLCA</name>
<dbReference type="GO" id="GO:0051536">
    <property type="term" value="F:iron-sulfur cluster binding"/>
    <property type="evidence" value="ECO:0007669"/>
    <property type="project" value="UniProtKB-KW"/>
</dbReference>
<evidence type="ECO:0000256" key="4">
    <source>
        <dbReference type="ARBA" id="ARBA00022723"/>
    </source>
</evidence>
<feature type="region of interest" description="Disordered" evidence="7">
    <location>
        <begin position="385"/>
        <end position="471"/>
    </location>
</feature>
<dbReference type="EMBL" id="GL378354">
    <property type="protein sequence ID" value="EFJ45866.1"/>
    <property type="molecule type" value="Genomic_DNA"/>
</dbReference>
<dbReference type="NCBIfam" id="TIGR00322">
    <property type="entry name" value="diphth2_R"/>
    <property type="match status" value="2"/>
</dbReference>
<comment type="similarity">
    <text evidence="3">Belongs to the DPH1/DPH2 family. DPH2 subfamily.</text>
</comment>
<dbReference type="UniPathway" id="UPA00559"/>
<dbReference type="KEGG" id="vcn:VOLCADRAFT_118233"/>
<dbReference type="GeneID" id="9625662"/>
<comment type="pathway">
    <text evidence="2">Protein modification; peptidyl-diphthamide biosynthesis.</text>
</comment>
<dbReference type="Gene3D" id="3.40.50.11840">
    <property type="entry name" value="Diphthamide synthesis DPH1/DPH2 domain 1"/>
    <property type="match status" value="1"/>
</dbReference>
<dbReference type="Gene3D" id="3.40.50.11860">
    <property type="entry name" value="Diphthamide synthesis DPH1/DPH2 domain 3"/>
    <property type="match status" value="1"/>
</dbReference>
<evidence type="ECO:0000256" key="1">
    <source>
        <dbReference type="ARBA" id="ARBA00001966"/>
    </source>
</evidence>
<evidence type="ECO:0000256" key="2">
    <source>
        <dbReference type="ARBA" id="ARBA00005156"/>
    </source>
</evidence>
<dbReference type="OrthoDB" id="449241at2759"/>
<feature type="region of interest" description="Disordered" evidence="7">
    <location>
        <begin position="164"/>
        <end position="191"/>
    </location>
</feature>
<dbReference type="FunFam" id="3.40.50.11860:FF:000001">
    <property type="entry name" value="2-(3-amino-3-carboxypropyl)histidine synthase subunit 2"/>
    <property type="match status" value="1"/>
</dbReference>
<dbReference type="eggNOG" id="KOG2648">
    <property type="taxonomic scope" value="Eukaryota"/>
</dbReference>
<feature type="compositionally biased region" description="Low complexity" evidence="7">
    <location>
        <begin position="385"/>
        <end position="398"/>
    </location>
</feature>
<evidence type="ECO:0000256" key="7">
    <source>
        <dbReference type="SAM" id="MobiDB-lite"/>
    </source>
</evidence>
<keyword evidence="4" id="KW-0479">Metal-binding</keyword>
<dbReference type="STRING" id="3068.D8U2U4"/>
<evidence type="ECO:0000256" key="6">
    <source>
        <dbReference type="ARBA" id="ARBA00023014"/>
    </source>
</evidence>
<reference evidence="8 9" key="1">
    <citation type="journal article" date="2010" name="Science">
        <title>Genomic analysis of organismal complexity in the multicellular green alga Volvox carteri.</title>
        <authorList>
            <person name="Prochnik S.E."/>
            <person name="Umen J."/>
            <person name="Nedelcu A.M."/>
            <person name="Hallmann A."/>
            <person name="Miller S.M."/>
            <person name="Nishii I."/>
            <person name="Ferris P."/>
            <person name="Kuo A."/>
            <person name="Mitros T."/>
            <person name="Fritz-Laylin L.K."/>
            <person name="Hellsten U."/>
            <person name="Chapman J."/>
            <person name="Simakov O."/>
            <person name="Rensing S.A."/>
            <person name="Terry A."/>
            <person name="Pangilinan J."/>
            <person name="Kapitonov V."/>
            <person name="Jurka J."/>
            <person name="Salamov A."/>
            <person name="Shapiro H."/>
            <person name="Schmutz J."/>
            <person name="Grimwood J."/>
            <person name="Lindquist E."/>
            <person name="Lucas S."/>
            <person name="Grigoriev I.V."/>
            <person name="Schmitt R."/>
            <person name="Kirk D."/>
            <person name="Rokhsar D.S."/>
        </authorList>
    </citation>
    <scope>NUCLEOTIDE SEQUENCE [LARGE SCALE GENOMIC DNA]</scope>
    <source>
        <strain evidence="9">f. Nagariensis / Eve</strain>
    </source>
</reference>
<evidence type="ECO:0000313" key="9">
    <source>
        <dbReference type="Proteomes" id="UP000001058"/>
    </source>
</evidence>
<dbReference type="SFLD" id="SFLDS00032">
    <property type="entry name" value="Radical_SAM_3-amino-3-carboxyp"/>
    <property type="match status" value="2"/>
</dbReference>
<feature type="compositionally biased region" description="Acidic residues" evidence="7">
    <location>
        <begin position="406"/>
        <end position="442"/>
    </location>
</feature>
<feature type="non-terminal residue" evidence="8">
    <location>
        <position position="471"/>
    </location>
</feature>
<evidence type="ECO:0000256" key="5">
    <source>
        <dbReference type="ARBA" id="ARBA00023004"/>
    </source>
</evidence>
<evidence type="ECO:0000313" key="8">
    <source>
        <dbReference type="EMBL" id="EFJ45866.1"/>
    </source>
</evidence>
<proteinExistence type="inferred from homology"/>
<accession>D8U2U4</accession>
<keyword evidence="6" id="KW-0411">Iron-sulfur</keyword>
<dbReference type="GO" id="GO:0017183">
    <property type="term" value="P:protein histidyl modification to diphthamide"/>
    <property type="evidence" value="ECO:0007669"/>
    <property type="project" value="UniProtKB-UniPathway"/>
</dbReference>
<dbReference type="InterPro" id="IPR042265">
    <property type="entry name" value="DPH1/DPH2_3"/>
</dbReference>
<keyword evidence="9" id="KW-1185">Reference proteome</keyword>
<dbReference type="RefSeq" id="XP_002952944.1">
    <property type="nucleotide sequence ID" value="XM_002952898.1"/>
</dbReference>
<feature type="compositionally biased region" description="Gly residues" evidence="7">
    <location>
        <begin position="443"/>
        <end position="455"/>
    </location>
</feature>
<dbReference type="InterPro" id="IPR042263">
    <property type="entry name" value="DPH1/DPH2_1"/>
</dbReference>
<sequence length="471" mass="51045">MPASDLATRYDVEQTADYIIRGSYRSVALQFPDDLLPDSPAVSELLQQRLGGQARVFILADTAYNPLGVDEVAAQHLNAQCVGLSEDTRRLLRRRNFMVERARSANIVGLLVGTLGSAGFRHVISSLRRLAIAAGKKTYTFLMGKPNPAKLGNFPEELEARFLQRQQQQYKQEQDQEEEQGPGRQQDGEQEGASMALQALGGGLSVATRGSAGSSLMSSSGGRDVVAAARTAADFLAMKRTFRGLEIPATGAAPKAAQLAVEGLSGRAAVYSEEGGGQLLSSVKPPPQQSVPSSTYEWAPEVLQFAGAGVGVGADTPAWRLYWCCSWREQAEGELRTVRVGDEQRRAMLEILRRVHQQHQEEEEEEEQRRQIELLGEFQDLGLRTGSRSRSRSELGVGLSEGNGDGGEEGPQDYDDVDDDDDEEEEEEEEDNEVEERGEEGDGGGGGGDGGGGWGPLAALLSKETRARLHK</sequence>
<comment type="cofactor">
    <cofactor evidence="1">
        <name>[4Fe-4S] cluster</name>
        <dbReference type="ChEBI" id="CHEBI:49883"/>
    </cofactor>
</comment>
<organism evidence="9">
    <name type="scientific">Volvox carteri f. nagariensis</name>
    <dbReference type="NCBI Taxonomy" id="3068"/>
    <lineage>
        <taxon>Eukaryota</taxon>
        <taxon>Viridiplantae</taxon>
        <taxon>Chlorophyta</taxon>
        <taxon>core chlorophytes</taxon>
        <taxon>Chlorophyceae</taxon>
        <taxon>CS clade</taxon>
        <taxon>Chlamydomonadales</taxon>
        <taxon>Volvocaceae</taxon>
        <taxon>Volvox</taxon>
    </lineage>
</organism>
<dbReference type="Proteomes" id="UP000001058">
    <property type="component" value="Unassembled WGS sequence"/>
</dbReference>
<dbReference type="AlphaFoldDB" id="D8U2U4"/>
<dbReference type="Pfam" id="PF01866">
    <property type="entry name" value="Diphthamide_syn"/>
    <property type="match status" value="1"/>
</dbReference>
<dbReference type="InterPro" id="IPR016435">
    <property type="entry name" value="DPH1/DPH2"/>
</dbReference>
<dbReference type="PANTHER" id="PTHR10762:SF2">
    <property type="entry name" value="2-(3-AMINO-3-CARBOXYPROPYL)HISTIDINE SYNTHASE SUBUNIT 2"/>
    <property type="match status" value="1"/>
</dbReference>
<dbReference type="GO" id="GO:0046872">
    <property type="term" value="F:metal ion binding"/>
    <property type="evidence" value="ECO:0007669"/>
    <property type="project" value="UniProtKB-KW"/>
</dbReference>
<gene>
    <name evidence="8" type="ORF">VOLCADRAFT_118233</name>
</gene>
<dbReference type="InParanoid" id="D8U2U4"/>
<dbReference type="GO" id="GO:0090560">
    <property type="term" value="F:2-(3-amino-3-carboxypropyl)histidine synthase activity"/>
    <property type="evidence" value="ECO:0007669"/>
    <property type="project" value="InterPro"/>
</dbReference>
<keyword evidence="5" id="KW-0408">Iron</keyword>
<protein>
    <submittedName>
        <fullName evidence="8">Uncharacterized protein</fullName>
    </submittedName>
</protein>